<sequence>MGVRRWLILAVGVTAQAMTCTFLYGLGFLVPVLQHTEGLDLTQAGLVVAAPVVGLLGTLIAAGTESA</sequence>
<keyword evidence="1" id="KW-1133">Transmembrane helix</keyword>
<dbReference type="EMBL" id="JBHTIS010001361">
    <property type="protein sequence ID" value="MFD1048024.1"/>
    <property type="molecule type" value="Genomic_DNA"/>
</dbReference>
<comment type="caution">
    <text evidence="2">The sequence shown here is derived from an EMBL/GenBank/DDBJ whole genome shotgun (WGS) entry which is preliminary data.</text>
</comment>
<keyword evidence="1" id="KW-0812">Transmembrane</keyword>
<feature type="non-terminal residue" evidence="2">
    <location>
        <position position="67"/>
    </location>
</feature>
<dbReference type="InterPro" id="IPR036259">
    <property type="entry name" value="MFS_trans_sf"/>
</dbReference>
<evidence type="ECO:0000256" key="1">
    <source>
        <dbReference type="SAM" id="Phobius"/>
    </source>
</evidence>
<organism evidence="2 3">
    <name type="scientific">Kibdelosporangium lantanae</name>
    <dbReference type="NCBI Taxonomy" id="1497396"/>
    <lineage>
        <taxon>Bacteria</taxon>
        <taxon>Bacillati</taxon>
        <taxon>Actinomycetota</taxon>
        <taxon>Actinomycetes</taxon>
        <taxon>Pseudonocardiales</taxon>
        <taxon>Pseudonocardiaceae</taxon>
        <taxon>Kibdelosporangium</taxon>
    </lineage>
</organism>
<dbReference type="Proteomes" id="UP001597045">
    <property type="component" value="Unassembled WGS sequence"/>
</dbReference>
<protein>
    <submittedName>
        <fullName evidence="2">MFS transporter</fullName>
    </submittedName>
</protein>
<name>A0ABW3MFS5_9PSEU</name>
<evidence type="ECO:0000313" key="2">
    <source>
        <dbReference type="EMBL" id="MFD1048024.1"/>
    </source>
</evidence>
<accession>A0ABW3MFS5</accession>
<gene>
    <name evidence="2" type="ORF">ACFQ1S_22025</name>
</gene>
<proteinExistence type="predicted"/>
<feature type="transmembrane region" description="Helical" evidence="1">
    <location>
        <begin position="41"/>
        <end position="62"/>
    </location>
</feature>
<keyword evidence="3" id="KW-1185">Reference proteome</keyword>
<evidence type="ECO:0000313" key="3">
    <source>
        <dbReference type="Proteomes" id="UP001597045"/>
    </source>
</evidence>
<dbReference type="SUPFAM" id="SSF103473">
    <property type="entry name" value="MFS general substrate transporter"/>
    <property type="match status" value="1"/>
</dbReference>
<reference evidence="3" key="1">
    <citation type="journal article" date="2019" name="Int. J. Syst. Evol. Microbiol.">
        <title>The Global Catalogue of Microorganisms (GCM) 10K type strain sequencing project: providing services to taxonomists for standard genome sequencing and annotation.</title>
        <authorList>
            <consortium name="The Broad Institute Genomics Platform"/>
            <consortium name="The Broad Institute Genome Sequencing Center for Infectious Disease"/>
            <person name="Wu L."/>
            <person name="Ma J."/>
        </authorList>
    </citation>
    <scope>NUCLEOTIDE SEQUENCE [LARGE SCALE GENOMIC DNA]</scope>
    <source>
        <strain evidence="3">JCM 31486</strain>
    </source>
</reference>
<keyword evidence="1" id="KW-0472">Membrane</keyword>